<evidence type="ECO:0000313" key="2">
    <source>
        <dbReference type="EMBL" id="SDX47998.1"/>
    </source>
</evidence>
<protein>
    <submittedName>
        <fullName evidence="1">TetR family transcriptional regulator</fullName>
    </submittedName>
</protein>
<dbReference type="AlphaFoldDB" id="A0AAN4UUN8"/>
<reference evidence="2 3" key="2">
    <citation type="submission" date="2016-10" db="EMBL/GenBank/DDBJ databases">
        <authorList>
            <person name="Varghese N."/>
            <person name="Submissions S."/>
        </authorList>
    </citation>
    <scope>NUCLEOTIDE SEQUENCE [LARGE SCALE GENOMIC DNA]</scope>
    <source>
        <strain evidence="2 3">DSM 24802</strain>
    </source>
</reference>
<dbReference type="Proteomes" id="UP000634647">
    <property type="component" value="Unassembled WGS sequence"/>
</dbReference>
<dbReference type="Proteomes" id="UP000199541">
    <property type="component" value="Unassembled WGS sequence"/>
</dbReference>
<sequence length="179" mass="18568">MSRPRSVPDAKVMSVVRKLLASGGERAASFAAVSQAAGLAGSSLVQRYGSRQGMVRAALVDGWSDLMARTEAAAGAAPRGAKGGTGFLKQLERGGGDLIALLAPRQRDPALRDLAEGWRARVEAELALRIGTGEGQKPARARDAATLAFAAWLGRLLWQQAGPGGATGLKLKTIVRGRG</sequence>
<keyword evidence="3" id="KW-1185">Reference proteome</keyword>
<dbReference type="SUPFAM" id="SSF46689">
    <property type="entry name" value="Homeodomain-like"/>
    <property type="match status" value="1"/>
</dbReference>
<dbReference type="Gene3D" id="1.10.357.10">
    <property type="entry name" value="Tetracycline Repressor, domain 2"/>
    <property type="match status" value="1"/>
</dbReference>
<comment type="caution">
    <text evidence="1">The sequence shown here is derived from an EMBL/GenBank/DDBJ whole genome shotgun (WGS) entry which is preliminary data.</text>
</comment>
<evidence type="ECO:0000313" key="3">
    <source>
        <dbReference type="Proteomes" id="UP000199541"/>
    </source>
</evidence>
<reference evidence="1" key="1">
    <citation type="journal article" date="2014" name="Int. J. Syst. Evol. Microbiol.">
        <title>Complete genome sequence of Corynebacterium casei LMG S-19264T (=DSM 44701T), isolated from a smear-ripened cheese.</title>
        <authorList>
            <consortium name="US DOE Joint Genome Institute (JGI-PGF)"/>
            <person name="Walter F."/>
            <person name="Albersmeier A."/>
            <person name="Kalinowski J."/>
            <person name="Ruckert C."/>
        </authorList>
    </citation>
    <scope>NUCLEOTIDE SEQUENCE</scope>
    <source>
        <strain evidence="1">CGMCC 1.10859</strain>
    </source>
</reference>
<evidence type="ECO:0000313" key="1">
    <source>
        <dbReference type="EMBL" id="GHE04632.1"/>
    </source>
</evidence>
<gene>
    <name evidence="1" type="ORF">GCM10008024_32450</name>
    <name evidence="2" type="ORF">SAMN05444006_11753</name>
</gene>
<accession>A0AAN4UUN8</accession>
<proteinExistence type="predicted"/>
<dbReference type="EMBL" id="FNOB01000017">
    <property type="protein sequence ID" value="SDX47998.1"/>
    <property type="molecule type" value="Genomic_DNA"/>
</dbReference>
<evidence type="ECO:0000313" key="4">
    <source>
        <dbReference type="Proteomes" id="UP000634647"/>
    </source>
</evidence>
<dbReference type="InterPro" id="IPR009057">
    <property type="entry name" value="Homeodomain-like_sf"/>
</dbReference>
<dbReference type="EMBL" id="BNAB01000018">
    <property type="protein sequence ID" value="GHE04632.1"/>
    <property type="molecule type" value="Genomic_DNA"/>
</dbReference>
<dbReference type="RefSeq" id="WP_035837867.1">
    <property type="nucleotide sequence ID" value="NZ_BNAB01000018.1"/>
</dbReference>
<organism evidence="1 4">
    <name type="scientific">Allgaiera indica</name>
    <dbReference type="NCBI Taxonomy" id="765699"/>
    <lineage>
        <taxon>Bacteria</taxon>
        <taxon>Pseudomonadati</taxon>
        <taxon>Pseudomonadota</taxon>
        <taxon>Alphaproteobacteria</taxon>
        <taxon>Rhodobacterales</taxon>
        <taxon>Paracoccaceae</taxon>
        <taxon>Allgaiera</taxon>
    </lineage>
</organism>
<name>A0AAN4UUN8_9RHOB</name>
<reference evidence="1" key="3">
    <citation type="submission" date="2023-06" db="EMBL/GenBank/DDBJ databases">
        <authorList>
            <person name="Sun Q."/>
            <person name="Zhou Y."/>
        </authorList>
    </citation>
    <scope>NUCLEOTIDE SEQUENCE</scope>
    <source>
        <strain evidence="1">CGMCC 1.10859</strain>
    </source>
</reference>